<evidence type="ECO:0000256" key="9">
    <source>
        <dbReference type="SAM" id="Phobius"/>
    </source>
</evidence>
<dbReference type="EC" id="3.5.2.6" evidence="4"/>
<gene>
    <name evidence="12" type="ORF">KC669_00170</name>
</gene>
<dbReference type="Pfam" id="PF03717">
    <property type="entry name" value="PBP_dimer"/>
    <property type="match status" value="1"/>
</dbReference>
<dbReference type="SUPFAM" id="SSF56601">
    <property type="entry name" value="beta-lactamase/transpeptidase-like"/>
    <property type="match status" value="1"/>
</dbReference>
<dbReference type="GO" id="GO:0008658">
    <property type="term" value="F:penicillin binding"/>
    <property type="evidence" value="ECO:0007669"/>
    <property type="project" value="InterPro"/>
</dbReference>
<evidence type="ECO:0000256" key="6">
    <source>
        <dbReference type="ARBA" id="ARBA00022801"/>
    </source>
</evidence>
<dbReference type="GO" id="GO:0046677">
    <property type="term" value="P:response to antibiotic"/>
    <property type="evidence" value="ECO:0007669"/>
    <property type="project" value="UniProtKB-KW"/>
</dbReference>
<dbReference type="Proteomes" id="UP000714915">
    <property type="component" value="Unassembled WGS sequence"/>
</dbReference>
<evidence type="ECO:0000313" key="13">
    <source>
        <dbReference type="Proteomes" id="UP000714915"/>
    </source>
</evidence>
<evidence type="ECO:0000256" key="3">
    <source>
        <dbReference type="ARBA" id="ARBA00007898"/>
    </source>
</evidence>
<dbReference type="Gene3D" id="3.40.710.10">
    <property type="entry name" value="DD-peptidase/beta-lactamase superfamily"/>
    <property type="match status" value="1"/>
</dbReference>
<evidence type="ECO:0000256" key="7">
    <source>
        <dbReference type="ARBA" id="ARBA00023136"/>
    </source>
</evidence>
<comment type="similarity">
    <text evidence="3">Belongs to the class-D beta-lactamase family.</text>
</comment>
<dbReference type="SUPFAM" id="SSF56519">
    <property type="entry name" value="Penicillin binding protein dimerisation domain"/>
    <property type="match status" value="1"/>
</dbReference>
<keyword evidence="9" id="KW-0812">Transmembrane</keyword>
<dbReference type="InterPro" id="IPR005311">
    <property type="entry name" value="PBP_dimer"/>
</dbReference>
<keyword evidence="8" id="KW-0046">Antibiotic resistance</keyword>
<dbReference type="Pfam" id="PF00905">
    <property type="entry name" value="Transpeptidase"/>
    <property type="match status" value="1"/>
</dbReference>
<sequence>MNYTKLLSFPIQYFYIVGITIVVIFAAFSQLMEGNVLNSTSLQFVVDKEVELAPRGKILDSVGRVLAQDVKAFDIYLKYSKEMEKDYSDLLEYFDNNDIDIEKLLEEIDTNLQWDQRVLSLLDTSQVSKMEQVFKDIPNLEVRSRFIRHYSLPYEFAHITGYTGIVDEETVKEGEYKTDEFIGKYRLEKLYEENLRGIPGQIIHDGLSEISIPPIEGDSIYLTIDASWQDQLYRWLAEYNNRNNAAGGAGVIMDSETGEIKAMVSYPGFDVNTIVRGISADSFSDLQSSRTTPLIDKAIVGSYTPGSIFKLITSYSLLNNNIIKKTSTFFSNQCLNLGGGFEFCEYGKNFYGELNLENALIKSSNLYFCNYALKMSEEKGFSYLVSDAQEFGIGSPTGIEFESESKGVMDSPTRKLEVTGDGWFDGDTCNAVIGQGAVTVSPIQMAVAVSMIQNGGKKLKPHFIYKIKHNDGTEEFYNQPQIIETVNMPESISTAIKEGMYGVAYNNGSVVARFFSDLKDYNIHAKTGSAETLENMNGVFVERVHGWIVGTFDKDGKTYTFSFFQQYGGGGYYIAPMLKDFLQSI</sequence>
<dbReference type="GO" id="GO:0008800">
    <property type="term" value="F:beta-lactamase activity"/>
    <property type="evidence" value="ECO:0007669"/>
    <property type="project" value="UniProtKB-EC"/>
</dbReference>
<dbReference type="Gene3D" id="3.30.1390.30">
    <property type="entry name" value="Penicillin-binding protein 2a, domain 3"/>
    <property type="match status" value="1"/>
</dbReference>
<evidence type="ECO:0000259" key="11">
    <source>
        <dbReference type="Pfam" id="PF03717"/>
    </source>
</evidence>
<feature type="transmembrane region" description="Helical" evidence="9">
    <location>
        <begin position="12"/>
        <end position="32"/>
    </location>
</feature>
<keyword evidence="5" id="KW-0732">Signal</keyword>
<keyword evidence="7 9" id="KW-0472">Membrane</keyword>
<protein>
    <recommendedName>
        <fullName evidence="4">beta-lactamase</fullName>
        <ecNumber evidence="4">3.5.2.6</ecNumber>
    </recommendedName>
</protein>
<dbReference type="InterPro" id="IPR050515">
    <property type="entry name" value="Beta-lactam/transpept"/>
</dbReference>
<dbReference type="PANTHER" id="PTHR30627">
    <property type="entry name" value="PEPTIDOGLYCAN D,D-TRANSPEPTIDASE"/>
    <property type="match status" value="1"/>
</dbReference>
<evidence type="ECO:0000313" key="12">
    <source>
        <dbReference type="EMBL" id="MCA9386431.1"/>
    </source>
</evidence>
<comment type="caution">
    <text evidence="12">The sequence shown here is derived from an EMBL/GenBank/DDBJ whole genome shotgun (WGS) entry which is preliminary data.</text>
</comment>
<reference evidence="12" key="2">
    <citation type="journal article" date="2021" name="Microbiome">
        <title>Successional dynamics and alternative stable states in a saline activated sludge microbial community over 9 years.</title>
        <authorList>
            <person name="Wang Y."/>
            <person name="Ye J."/>
            <person name="Ju F."/>
            <person name="Liu L."/>
            <person name="Boyd J.A."/>
            <person name="Deng Y."/>
            <person name="Parks D.H."/>
            <person name="Jiang X."/>
            <person name="Yin X."/>
            <person name="Woodcroft B.J."/>
            <person name="Tyson G.W."/>
            <person name="Hugenholtz P."/>
            <person name="Polz M.F."/>
            <person name="Zhang T."/>
        </authorList>
    </citation>
    <scope>NUCLEOTIDE SEQUENCE</scope>
    <source>
        <strain evidence="12">HKST-UBA09</strain>
    </source>
</reference>
<evidence type="ECO:0000256" key="4">
    <source>
        <dbReference type="ARBA" id="ARBA00012865"/>
    </source>
</evidence>
<dbReference type="GO" id="GO:0005886">
    <property type="term" value="C:plasma membrane"/>
    <property type="evidence" value="ECO:0007669"/>
    <property type="project" value="TreeGrafter"/>
</dbReference>
<dbReference type="PANTHER" id="PTHR30627:SF6">
    <property type="entry name" value="BETA-LACTAMASE YBXI-RELATED"/>
    <property type="match status" value="1"/>
</dbReference>
<organism evidence="12 13">
    <name type="scientific">Candidatus Dojkabacteria bacterium</name>
    <dbReference type="NCBI Taxonomy" id="2099670"/>
    <lineage>
        <taxon>Bacteria</taxon>
        <taxon>Candidatus Dojkabacteria</taxon>
    </lineage>
</organism>
<feature type="domain" description="Penicillin-binding protein dimerisation" evidence="11">
    <location>
        <begin position="53"/>
        <end position="202"/>
    </location>
</feature>
<keyword evidence="6" id="KW-0378">Hydrolase</keyword>
<feature type="domain" description="Penicillin-binding protein transpeptidase" evidence="10">
    <location>
        <begin position="248"/>
        <end position="580"/>
    </location>
</feature>
<dbReference type="InterPro" id="IPR012338">
    <property type="entry name" value="Beta-lactam/transpept-like"/>
</dbReference>
<proteinExistence type="inferred from homology"/>
<dbReference type="Gene3D" id="3.90.1310.10">
    <property type="entry name" value="Penicillin-binding protein 2a (Domain 2)"/>
    <property type="match status" value="1"/>
</dbReference>
<dbReference type="GO" id="GO:0071555">
    <property type="term" value="P:cell wall organization"/>
    <property type="evidence" value="ECO:0007669"/>
    <property type="project" value="TreeGrafter"/>
</dbReference>
<evidence type="ECO:0000259" key="10">
    <source>
        <dbReference type="Pfam" id="PF00905"/>
    </source>
</evidence>
<dbReference type="InterPro" id="IPR001460">
    <property type="entry name" value="PCN-bd_Tpept"/>
</dbReference>
<dbReference type="InterPro" id="IPR036138">
    <property type="entry name" value="PBP_dimer_sf"/>
</dbReference>
<keyword evidence="9" id="KW-1133">Transmembrane helix</keyword>
<comment type="catalytic activity">
    <reaction evidence="1">
        <text>a beta-lactam + H2O = a substituted beta-amino acid</text>
        <dbReference type="Rhea" id="RHEA:20401"/>
        <dbReference type="ChEBI" id="CHEBI:15377"/>
        <dbReference type="ChEBI" id="CHEBI:35627"/>
        <dbReference type="ChEBI" id="CHEBI:140347"/>
        <dbReference type="EC" id="3.5.2.6"/>
    </reaction>
</comment>
<reference evidence="12" key="1">
    <citation type="submission" date="2020-04" db="EMBL/GenBank/DDBJ databases">
        <authorList>
            <person name="Zhang T."/>
        </authorList>
    </citation>
    <scope>NUCLEOTIDE SEQUENCE</scope>
    <source>
        <strain evidence="12">HKST-UBA09</strain>
    </source>
</reference>
<evidence type="ECO:0000256" key="8">
    <source>
        <dbReference type="ARBA" id="ARBA00023251"/>
    </source>
</evidence>
<name>A0A955L9R3_9BACT</name>
<evidence type="ECO:0000256" key="2">
    <source>
        <dbReference type="ARBA" id="ARBA00004370"/>
    </source>
</evidence>
<evidence type="ECO:0000256" key="1">
    <source>
        <dbReference type="ARBA" id="ARBA00001526"/>
    </source>
</evidence>
<accession>A0A955L9R3</accession>
<evidence type="ECO:0000256" key="5">
    <source>
        <dbReference type="ARBA" id="ARBA00022729"/>
    </source>
</evidence>
<comment type="subcellular location">
    <subcellularLocation>
        <location evidence="2">Membrane</location>
    </subcellularLocation>
</comment>
<dbReference type="EMBL" id="JAGQLF010000001">
    <property type="protein sequence ID" value="MCA9386431.1"/>
    <property type="molecule type" value="Genomic_DNA"/>
</dbReference>
<dbReference type="AlphaFoldDB" id="A0A955L9R3"/>